<dbReference type="Gene3D" id="4.10.400.10">
    <property type="entry name" value="Low-density Lipoprotein Receptor"/>
    <property type="match status" value="1"/>
</dbReference>
<feature type="disulfide bond" evidence="9">
    <location>
        <begin position="31"/>
        <end position="49"/>
    </location>
</feature>
<dbReference type="Gene3D" id="4.10.1220.10">
    <property type="entry name" value="EGF-type module"/>
    <property type="match status" value="1"/>
</dbReference>
<keyword evidence="5" id="KW-0472">Membrane</keyword>
<dbReference type="InterPro" id="IPR023415">
    <property type="entry name" value="LDLR_class-A_CS"/>
</dbReference>
<dbReference type="PROSITE" id="PS01209">
    <property type="entry name" value="LDLRA_1"/>
    <property type="match status" value="1"/>
</dbReference>
<dbReference type="GO" id="GO:0042562">
    <property type="term" value="F:hormone binding"/>
    <property type="evidence" value="ECO:0007669"/>
    <property type="project" value="TreeGrafter"/>
</dbReference>
<evidence type="ECO:0000313" key="11">
    <source>
        <dbReference type="Proteomes" id="UP000600918"/>
    </source>
</evidence>
<keyword evidence="8" id="KW-0325">Glycoprotein</keyword>
<dbReference type="Proteomes" id="UP000600918">
    <property type="component" value="Unassembled WGS sequence"/>
</dbReference>
<feature type="disulfide bond" evidence="9">
    <location>
        <begin position="24"/>
        <end position="36"/>
    </location>
</feature>
<dbReference type="CDD" id="cd00112">
    <property type="entry name" value="LDLa"/>
    <property type="match status" value="1"/>
</dbReference>
<dbReference type="SUPFAM" id="SSF57424">
    <property type="entry name" value="LDL receptor-like module"/>
    <property type="match status" value="1"/>
</dbReference>
<proteinExistence type="predicted"/>
<dbReference type="Pfam" id="PF00057">
    <property type="entry name" value="Ldl_recept_a"/>
    <property type="match status" value="1"/>
</dbReference>
<keyword evidence="7" id="KW-0675">Receptor</keyword>
<dbReference type="SMART" id="SM00192">
    <property type="entry name" value="LDLa"/>
    <property type="match status" value="1"/>
</dbReference>
<sequence>MARCNGRNDCDDRSDEYNCTVTTCSSDQFRCIDGICLSIDKRCNGVADCRNGEDENQCGEWGSSLLYFNPFSKKPLRIIRRLID</sequence>
<dbReference type="PROSITE" id="PS50068">
    <property type="entry name" value="LDLRA_2"/>
    <property type="match status" value="1"/>
</dbReference>
<dbReference type="InterPro" id="IPR036055">
    <property type="entry name" value="LDL_receptor-like_sf"/>
</dbReference>
<protein>
    <submittedName>
        <fullName evidence="10">Uncharacterized protein</fullName>
    </submittedName>
</protein>
<reference evidence="10" key="1">
    <citation type="journal article" date="2020" name="G3 (Bethesda)">
        <title>High-Quality Assemblies for Three Invasive Social Wasps from the &lt;i&gt;Vespula&lt;/i&gt; Genus.</title>
        <authorList>
            <person name="Harrop T.W.R."/>
            <person name="Guhlin J."/>
            <person name="McLaughlin G.M."/>
            <person name="Permina E."/>
            <person name="Stockwell P."/>
            <person name="Gilligan J."/>
            <person name="Le Lec M.F."/>
            <person name="Gruber M.A.M."/>
            <person name="Quinn O."/>
            <person name="Lovegrove M."/>
            <person name="Duncan E.J."/>
            <person name="Remnant E.J."/>
            <person name="Van Eeckhoven J."/>
            <person name="Graham B."/>
            <person name="Knapp R.A."/>
            <person name="Langford K.W."/>
            <person name="Kronenberg Z."/>
            <person name="Press M.O."/>
            <person name="Eacker S.M."/>
            <person name="Wilson-Rankin E.E."/>
            <person name="Purcell J."/>
            <person name="Lester P.J."/>
            <person name="Dearden P.K."/>
        </authorList>
    </citation>
    <scope>NUCLEOTIDE SEQUENCE</scope>
    <source>
        <strain evidence="10">Volc-1</strain>
    </source>
</reference>
<dbReference type="InterPro" id="IPR002172">
    <property type="entry name" value="LDrepeatLR_classA_rpt"/>
</dbReference>
<keyword evidence="6 9" id="KW-1015">Disulfide bond</keyword>
<dbReference type="PANTHER" id="PTHR22722:SF15">
    <property type="entry name" value="LOW-DENSITY LIPOPROTEIN RECEPTOR-RELATED"/>
    <property type="match status" value="1"/>
</dbReference>
<feature type="disulfide bond" evidence="9">
    <location>
        <begin position="43"/>
        <end position="58"/>
    </location>
</feature>
<organism evidence="10 11">
    <name type="scientific">Vespula pensylvanica</name>
    <name type="common">Western yellow jacket</name>
    <name type="synonym">Wasp</name>
    <dbReference type="NCBI Taxonomy" id="30213"/>
    <lineage>
        <taxon>Eukaryota</taxon>
        <taxon>Metazoa</taxon>
        <taxon>Ecdysozoa</taxon>
        <taxon>Arthropoda</taxon>
        <taxon>Hexapoda</taxon>
        <taxon>Insecta</taxon>
        <taxon>Pterygota</taxon>
        <taxon>Neoptera</taxon>
        <taxon>Endopterygota</taxon>
        <taxon>Hymenoptera</taxon>
        <taxon>Apocrita</taxon>
        <taxon>Aculeata</taxon>
        <taxon>Vespoidea</taxon>
        <taxon>Vespidae</taxon>
        <taxon>Vespinae</taxon>
        <taxon>Vespula</taxon>
    </lineage>
</organism>
<dbReference type="GO" id="GO:0006898">
    <property type="term" value="P:receptor-mediated endocytosis"/>
    <property type="evidence" value="ECO:0007669"/>
    <property type="project" value="TreeGrafter"/>
</dbReference>
<accession>A0A834P9F2</accession>
<dbReference type="GO" id="GO:0016324">
    <property type="term" value="C:apical plasma membrane"/>
    <property type="evidence" value="ECO:0007669"/>
    <property type="project" value="TreeGrafter"/>
</dbReference>
<keyword evidence="3" id="KW-0677">Repeat</keyword>
<name>A0A834P9F2_VESPE</name>
<keyword evidence="4" id="KW-1133">Transmembrane helix</keyword>
<dbReference type="PANTHER" id="PTHR22722">
    <property type="entry name" value="LOW-DENSITY LIPOPROTEIN RECEPTOR-RELATED PROTEIN 2-RELATED"/>
    <property type="match status" value="1"/>
</dbReference>
<gene>
    <name evidence="10" type="ORF">H0235_005417</name>
</gene>
<evidence type="ECO:0000256" key="7">
    <source>
        <dbReference type="ARBA" id="ARBA00023170"/>
    </source>
</evidence>
<evidence type="ECO:0000256" key="2">
    <source>
        <dbReference type="ARBA" id="ARBA00022692"/>
    </source>
</evidence>
<dbReference type="GO" id="GO:0043235">
    <property type="term" value="C:receptor complex"/>
    <property type="evidence" value="ECO:0007669"/>
    <property type="project" value="TreeGrafter"/>
</dbReference>
<comment type="caution">
    <text evidence="10">The sequence shown here is derived from an EMBL/GenBank/DDBJ whole genome shotgun (WGS) entry which is preliminary data.</text>
</comment>
<dbReference type="InterPro" id="IPR051221">
    <property type="entry name" value="LDLR-related"/>
</dbReference>
<evidence type="ECO:0000256" key="4">
    <source>
        <dbReference type="ARBA" id="ARBA00022989"/>
    </source>
</evidence>
<dbReference type="EMBL" id="JACSDY010000003">
    <property type="protein sequence ID" value="KAF7432493.1"/>
    <property type="molecule type" value="Genomic_DNA"/>
</dbReference>
<comment type="subcellular location">
    <subcellularLocation>
        <location evidence="1">Membrane</location>
        <topology evidence="1">Single-pass membrane protein</topology>
    </subcellularLocation>
</comment>
<evidence type="ECO:0000256" key="9">
    <source>
        <dbReference type="PROSITE-ProRule" id="PRU00124"/>
    </source>
</evidence>
<evidence type="ECO:0000256" key="5">
    <source>
        <dbReference type="ARBA" id="ARBA00023136"/>
    </source>
</evidence>
<evidence type="ECO:0000256" key="6">
    <source>
        <dbReference type="ARBA" id="ARBA00023157"/>
    </source>
</evidence>
<keyword evidence="11" id="KW-1185">Reference proteome</keyword>
<evidence type="ECO:0000313" key="10">
    <source>
        <dbReference type="EMBL" id="KAF7432493.1"/>
    </source>
</evidence>
<dbReference type="AlphaFoldDB" id="A0A834P9F2"/>
<evidence type="ECO:0000256" key="3">
    <source>
        <dbReference type="ARBA" id="ARBA00022737"/>
    </source>
</evidence>
<evidence type="ECO:0000256" key="1">
    <source>
        <dbReference type="ARBA" id="ARBA00004167"/>
    </source>
</evidence>
<keyword evidence="2" id="KW-0812">Transmembrane</keyword>
<evidence type="ECO:0000256" key="8">
    <source>
        <dbReference type="ARBA" id="ARBA00023180"/>
    </source>
</evidence>